<evidence type="ECO:0000313" key="15">
    <source>
        <dbReference type="Proteomes" id="UP000504635"/>
    </source>
</evidence>
<evidence type="ECO:0000256" key="11">
    <source>
        <dbReference type="ARBA" id="ARBA00024870"/>
    </source>
</evidence>
<comment type="cofactor">
    <cofactor evidence="2">
        <name>Zn(2+)</name>
        <dbReference type="ChEBI" id="CHEBI:29105"/>
    </cofactor>
</comment>
<dbReference type="Pfam" id="PF01841">
    <property type="entry name" value="Transglut_core"/>
    <property type="match status" value="1"/>
</dbReference>
<evidence type="ECO:0000259" key="14">
    <source>
        <dbReference type="PROSITE" id="PS51398"/>
    </source>
</evidence>
<dbReference type="SMART" id="SM00460">
    <property type="entry name" value="TGc"/>
    <property type="match status" value="1"/>
</dbReference>
<keyword evidence="9" id="KW-0378">Hydrolase</keyword>
<protein>
    <recommendedName>
        <fullName evidence="6">Peptide-N(4)-(N-acetyl-beta-glucosaminyl)asparagine amidase</fullName>
        <ecNumber evidence="5">3.5.1.52</ecNumber>
    </recommendedName>
    <alternativeName>
        <fullName evidence="12">Peptide:N-glycanase</fullName>
    </alternativeName>
</protein>
<dbReference type="InterPro" id="IPR038765">
    <property type="entry name" value="Papain-like_cys_pep_sf"/>
</dbReference>
<dbReference type="RefSeq" id="XP_030766284.1">
    <property type="nucleotide sequence ID" value="XM_030910424.1"/>
</dbReference>
<dbReference type="GO" id="GO:0005634">
    <property type="term" value="C:nucleus"/>
    <property type="evidence" value="ECO:0007669"/>
    <property type="project" value="TreeGrafter"/>
</dbReference>
<dbReference type="SUPFAM" id="SSF49785">
    <property type="entry name" value="Galactose-binding domain-like"/>
    <property type="match status" value="1"/>
</dbReference>
<dbReference type="InterPro" id="IPR050883">
    <property type="entry name" value="PNGase"/>
</dbReference>
<evidence type="ECO:0000256" key="1">
    <source>
        <dbReference type="ARBA" id="ARBA00001650"/>
    </source>
</evidence>
<dbReference type="Gene3D" id="3.10.620.30">
    <property type="match status" value="1"/>
</dbReference>
<evidence type="ECO:0000256" key="2">
    <source>
        <dbReference type="ARBA" id="ARBA00001947"/>
    </source>
</evidence>
<dbReference type="InterPro" id="IPR018997">
    <property type="entry name" value="PUB_domain"/>
</dbReference>
<dbReference type="Pfam" id="PF04721">
    <property type="entry name" value="PAW"/>
    <property type="match status" value="1"/>
</dbReference>
<keyword evidence="10" id="KW-0862">Zinc</keyword>
<dbReference type="Gene3D" id="2.20.25.10">
    <property type="match status" value="1"/>
</dbReference>
<proteinExistence type="inferred from homology"/>
<evidence type="ECO:0000256" key="6">
    <source>
        <dbReference type="ARBA" id="ARBA00018546"/>
    </source>
</evidence>
<dbReference type="Pfam" id="PF09409">
    <property type="entry name" value="PUB"/>
    <property type="match status" value="1"/>
</dbReference>
<accession>A0A6J2YSN9</accession>
<dbReference type="GO" id="GO:0005829">
    <property type="term" value="C:cytosol"/>
    <property type="evidence" value="ECO:0007669"/>
    <property type="project" value="TreeGrafter"/>
</dbReference>
<organism evidence="15 16">
    <name type="scientific">Sitophilus oryzae</name>
    <name type="common">Rice weevil</name>
    <name type="synonym">Curculio oryzae</name>
    <dbReference type="NCBI Taxonomy" id="7048"/>
    <lineage>
        <taxon>Eukaryota</taxon>
        <taxon>Metazoa</taxon>
        <taxon>Ecdysozoa</taxon>
        <taxon>Arthropoda</taxon>
        <taxon>Hexapoda</taxon>
        <taxon>Insecta</taxon>
        <taxon>Pterygota</taxon>
        <taxon>Neoptera</taxon>
        <taxon>Endopterygota</taxon>
        <taxon>Coleoptera</taxon>
        <taxon>Polyphaga</taxon>
        <taxon>Cucujiformia</taxon>
        <taxon>Curculionidae</taxon>
        <taxon>Dryophthorinae</taxon>
        <taxon>Sitophilus</taxon>
    </lineage>
</organism>
<dbReference type="SUPFAM" id="SSF54001">
    <property type="entry name" value="Cysteine proteinases"/>
    <property type="match status" value="1"/>
</dbReference>
<gene>
    <name evidence="16" type="primary">LOC115890245</name>
</gene>
<dbReference type="InterPro" id="IPR038680">
    <property type="entry name" value="PAW_sf"/>
</dbReference>
<dbReference type="SMART" id="SM00580">
    <property type="entry name" value="PUG"/>
    <property type="match status" value="1"/>
</dbReference>
<evidence type="ECO:0000256" key="12">
    <source>
        <dbReference type="ARBA" id="ARBA00032901"/>
    </source>
</evidence>
<feature type="domain" description="PAW" evidence="14">
    <location>
        <begin position="441"/>
        <end position="642"/>
    </location>
</feature>
<evidence type="ECO:0000256" key="4">
    <source>
        <dbReference type="ARBA" id="ARBA00009390"/>
    </source>
</evidence>
<comment type="catalytic activity">
    <reaction evidence="1">
        <text>Hydrolysis of an N(4)-(acetyl-beta-D-glucosaminyl)asparagine residue in which the glucosamine residue may be further glycosylated, to yield a (substituted) N-acetyl-beta-D-glucosaminylamine and a peptide containing an aspartate residue.</text>
        <dbReference type="EC" id="3.5.1.52"/>
    </reaction>
</comment>
<evidence type="ECO:0000313" key="16">
    <source>
        <dbReference type="RefSeq" id="XP_030766284.1"/>
    </source>
</evidence>
<reference evidence="16" key="1">
    <citation type="submission" date="2025-08" db="UniProtKB">
        <authorList>
            <consortium name="RefSeq"/>
        </authorList>
    </citation>
    <scope>IDENTIFICATION</scope>
    <source>
        <tissue evidence="16">Gonads</tissue>
    </source>
</reference>
<name>A0A6J2YSN9_SITOR</name>
<dbReference type="Gene3D" id="1.20.58.2190">
    <property type="match status" value="1"/>
</dbReference>
<dbReference type="GO" id="GO:0046872">
    <property type="term" value="F:metal ion binding"/>
    <property type="evidence" value="ECO:0007669"/>
    <property type="project" value="UniProtKB-KW"/>
</dbReference>
<evidence type="ECO:0000256" key="13">
    <source>
        <dbReference type="PROSITE-ProRule" id="PRU00731"/>
    </source>
</evidence>
<dbReference type="PANTHER" id="PTHR12143">
    <property type="entry name" value="PEPTIDE N-GLYCANASE PNGASE -RELATED"/>
    <property type="match status" value="1"/>
</dbReference>
<evidence type="ECO:0000256" key="7">
    <source>
        <dbReference type="ARBA" id="ARBA00022490"/>
    </source>
</evidence>
<comment type="similarity">
    <text evidence="4 13">Belongs to the transglutaminase-like superfamily. PNGase family.</text>
</comment>
<evidence type="ECO:0000256" key="3">
    <source>
        <dbReference type="ARBA" id="ARBA00004496"/>
    </source>
</evidence>
<dbReference type="InterPro" id="IPR002931">
    <property type="entry name" value="Transglutaminase-like"/>
</dbReference>
<dbReference type="GeneID" id="115890245"/>
<keyword evidence="8" id="KW-0479">Metal-binding</keyword>
<dbReference type="InterPro" id="IPR006588">
    <property type="entry name" value="Peptide_N_glycanase_PAW_dom"/>
</dbReference>
<keyword evidence="15" id="KW-1185">Reference proteome</keyword>
<comment type="function">
    <text evidence="11">Specifically deglycosylates the denatured form of N-linked glycoproteins in the cytoplasm and assists their proteasome-mediated degradation. Cleaves the beta-aspartyl-glucosamine (GlcNAc) of the glycan and the amide side chain of Asn, converting Asn to Asp. Prefers proteins containing high-mannose over those bearing complex type oligosaccharides. Can recognize misfolded proteins in the endoplasmic reticulum that are exported to the cytosol to be destroyed and deglycosylate them, while it has no activity toward native proteins. Deglycosylation is a prerequisite for subsequent proteasome-mediated degradation of some, but not all, misfolded glycoproteins.</text>
</comment>
<sequence length="642" mass="74556">MSFEEVLDKLGENSIETSKETVRILLKIADNILKQPENVKIRTLQKSNHIISKKVLQVNGGSLCLRLMGFVENGTCFTLPNVDNLSSVQSTKDVLLIWLESVHSSPQNEDVEDKLNRNKEISCLTNVSSKKIDSQNSVKIKPVALPPLVPLYKNHFLHSIESHFHNALQYENKDLQNRAKSLIPLHTLEEGALRRFRMLQKRIKKDKLNNIDISIQDMLILELLEWFKEDFFTWVNSPECEHCGSETKFSHMSTDKNLLVYTNRVELHRCVSCRQFTPFPRYNDLNILLETRRGRCGEWANTFTLLCRALNWDARFIMDETDHVWTEVYSFARRKWLHCDSCENICDKPLIYESGWKKKISYVIAYSGEEVQDVTWRYTSHHKDILKNRNKCTEQELIEALFKLREIRQKDFSEARKKFLNKRLLDELVEFMTERKPDDEENQGRQSGDLDWRLLRGETTDSDGEHQHVWSINPDDPNDKTVTIQYSSSSDVYQMLVNGKKSTEMKHWSSGTFNHSNILMKKELDWKQVYLARQEGGSEGTITWKFQIQSEERRLTTIEVNFLFSTFENGNVNVKLDSGDLSLEITKEANAFKTSAFAGSSNISLTASLSGGKGDTSWQHAQLFRQPLNDDNYSFVITFSFE</sequence>
<dbReference type="AlphaFoldDB" id="A0A6J2YSN9"/>
<dbReference type="SUPFAM" id="SSF143503">
    <property type="entry name" value="PUG domain-like"/>
    <property type="match status" value="1"/>
</dbReference>
<dbReference type="InterPro" id="IPR008979">
    <property type="entry name" value="Galactose-bd-like_sf"/>
</dbReference>
<dbReference type="PROSITE" id="PS51398">
    <property type="entry name" value="PAW"/>
    <property type="match status" value="1"/>
</dbReference>
<dbReference type="Proteomes" id="UP000504635">
    <property type="component" value="Unplaced"/>
</dbReference>
<dbReference type="GO" id="GO:0006516">
    <property type="term" value="P:glycoprotein catabolic process"/>
    <property type="evidence" value="ECO:0007669"/>
    <property type="project" value="InterPro"/>
</dbReference>
<dbReference type="InParanoid" id="A0A6J2YSN9"/>
<dbReference type="EC" id="3.5.1.52" evidence="5"/>
<evidence type="ECO:0000256" key="9">
    <source>
        <dbReference type="ARBA" id="ARBA00022801"/>
    </source>
</evidence>
<keyword evidence="7" id="KW-0963">Cytoplasm</keyword>
<dbReference type="Gene3D" id="2.60.120.1020">
    <property type="entry name" value="Peptide N glycanase, PAW domain"/>
    <property type="match status" value="1"/>
</dbReference>
<dbReference type="InterPro" id="IPR036339">
    <property type="entry name" value="PUB-like_dom_sf"/>
</dbReference>
<dbReference type="KEGG" id="soy:115890245"/>
<evidence type="ECO:0000256" key="5">
    <source>
        <dbReference type="ARBA" id="ARBA00012158"/>
    </source>
</evidence>
<dbReference type="OrthoDB" id="409136at2759"/>
<dbReference type="FunCoup" id="A0A6J2YSN9">
    <property type="interactions" value="2325"/>
</dbReference>
<dbReference type="PANTHER" id="PTHR12143:SF19">
    <property type="entry name" value="PEPTIDE-N(4)-(N-ACETYL-BETA-GLUCOSAMINYL)ASPARAGINE AMIDASE"/>
    <property type="match status" value="1"/>
</dbReference>
<evidence type="ECO:0000256" key="10">
    <source>
        <dbReference type="ARBA" id="ARBA00022833"/>
    </source>
</evidence>
<comment type="subcellular location">
    <subcellularLocation>
        <location evidence="3">Cytoplasm</location>
    </subcellularLocation>
</comment>
<evidence type="ECO:0000256" key="8">
    <source>
        <dbReference type="ARBA" id="ARBA00022723"/>
    </source>
</evidence>
<dbReference type="GO" id="GO:0000224">
    <property type="term" value="F:peptide-N4-(N-acetyl-beta-glucosaminyl)asparagine amidase activity"/>
    <property type="evidence" value="ECO:0007669"/>
    <property type="project" value="UniProtKB-EC"/>
</dbReference>